<protein>
    <submittedName>
        <fullName evidence="1">Uncharacterized protein</fullName>
    </submittedName>
</protein>
<dbReference type="EMBL" id="JACASE010000004">
    <property type="protein sequence ID" value="KAF6474714.1"/>
    <property type="molecule type" value="Genomic_DNA"/>
</dbReference>
<evidence type="ECO:0000313" key="2">
    <source>
        <dbReference type="Proteomes" id="UP000593571"/>
    </source>
</evidence>
<sequence length="123" mass="14009">MDRLACVCVRERQTGRHADTHTPHSENEREKVRMRERERERYCLSWSFIDTCFLSSSTIPGGVIFTCVGPAPAHGKVESQKCSFHVLRPRGGMPHFLLPHSVPENLVPCKGGWEVYPSWRSCA</sequence>
<accession>A0A7J8HQT8</accession>
<comment type="caution">
    <text evidence="1">The sequence shown here is derived from an EMBL/GenBank/DDBJ whole genome shotgun (WGS) entry which is preliminary data.</text>
</comment>
<keyword evidence="2" id="KW-1185">Reference proteome</keyword>
<organism evidence="1 2">
    <name type="scientific">Rousettus aegyptiacus</name>
    <name type="common">Egyptian fruit bat</name>
    <name type="synonym">Pteropus aegyptiacus</name>
    <dbReference type="NCBI Taxonomy" id="9407"/>
    <lineage>
        <taxon>Eukaryota</taxon>
        <taxon>Metazoa</taxon>
        <taxon>Chordata</taxon>
        <taxon>Craniata</taxon>
        <taxon>Vertebrata</taxon>
        <taxon>Euteleostomi</taxon>
        <taxon>Mammalia</taxon>
        <taxon>Eutheria</taxon>
        <taxon>Laurasiatheria</taxon>
        <taxon>Chiroptera</taxon>
        <taxon>Yinpterochiroptera</taxon>
        <taxon>Pteropodoidea</taxon>
        <taxon>Pteropodidae</taxon>
        <taxon>Rousettinae</taxon>
        <taxon>Rousettus</taxon>
    </lineage>
</organism>
<dbReference type="AlphaFoldDB" id="A0A7J8HQT8"/>
<evidence type="ECO:0000313" key="1">
    <source>
        <dbReference type="EMBL" id="KAF6474714.1"/>
    </source>
</evidence>
<reference evidence="1 2" key="1">
    <citation type="journal article" date="2020" name="Nature">
        <title>Six reference-quality genomes reveal evolution of bat adaptations.</title>
        <authorList>
            <person name="Jebb D."/>
            <person name="Huang Z."/>
            <person name="Pippel M."/>
            <person name="Hughes G.M."/>
            <person name="Lavrichenko K."/>
            <person name="Devanna P."/>
            <person name="Winkler S."/>
            <person name="Jermiin L.S."/>
            <person name="Skirmuntt E.C."/>
            <person name="Katzourakis A."/>
            <person name="Burkitt-Gray L."/>
            <person name="Ray D.A."/>
            <person name="Sullivan K.A.M."/>
            <person name="Roscito J.G."/>
            <person name="Kirilenko B.M."/>
            <person name="Davalos L.M."/>
            <person name="Corthals A.P."/>
            <person name="Power M.L."/>
            <person name="Jones G."/>
            <person name="Ransome R.D."/>
            <person name="Dechmann D.K.N."/>
            <person name="Locatelli A.G."/>
            <person name="Puechmaille S.J."/>
            <person name="Fedrigo O."/>
            <person name="Jarvis E.D."/>
            <person name="Hiller M."/>
            <person name="Vernes S.C."/>
            <person name="Myers E.W."/>
            <person name="Teeling E.C."/>
        </authorList>
    </citation>
    <scope>NUCLEOTIDE SEQUENCE [LARGE SCALE GENOMIC DNA]</scope>
    <source>
        <strain evidence="1">MRouAeg1</strain>
        <tissue evidence="1">Muscle</tissue>
    </source>
</reference>
<dbReference type="Proteomes" id="UP000593571">
    <property type="component" value="Unassembled WGS sequence"/>
</dbReference>
<name>A0A7J8HQT8_ROUAE</name>
<proteinExistence type="predicted"/>
<gene>
    <name evidence="1" type="ORF">HJG63_010884</name>
</gene>